<proteinExistence type="predicted"/>
<gene>
    <name evidence="2" type="ORF">BpHYR1_015943</name>
</gene>
<comment type="caution">
    <text evidence="2">The sequence shown here is derived from an EMBL/GenBank/DDBJ whole genome shotgun (WGS) entry which is preliminary data.</text>
</comment>
<sequence length="210" mass="23488">MLNGLRIGFFSSGLMHTPNAWTKNFSLAELVTSNRMANLWFPGFSGHQLNVLVVGDDQVQVELLWLILGGLVNGASVKMFSSSSSSFFDLGCFFAGDIENTRPCELATQSVIFLHYIQWSIFKSALDKTKYGGIRKQIRKSIKKLSNTVPYLPSFLNIISENLIYSGFNKNVTQKKPRPNNGQHGRPSRPVYGSEPADLGDQPTRPVYFF</sequence>
<dbReference type="AlphaFoldDB" id="A0A3M7QFA5"/>
<feature type="region of interest" description="Disordered" evidence="1">
    <location>
        <begin position="173"/>
        <end position="205"/>
    </location>
</feature>
<name>A0A3M7QFA5_BRAPC</name>
<dbReference type="Proteomes" id="UP000276133">
    <property type="component" value="Unassembled WGS sequence"/>
</dbReference>
<reference evidence="2 3" key="1">
    <citation type="journal article" date="2018" name="Sci. Rep.">
        <title>Genomic signatures of local adaptation to the degree of environmental predictability in rotifers.</title>
        <authorList>
            <person name="Franch-Gras L."/>
            <person name="Hahn C."/>
            <person name="Garcia-Roger E.M."/>
            <person name="Carmona M.J."/>
            <person name="Serra M."/>
            <person name="Gomez A."/>
        </authorList>
    </citation>
    <scope>NUCLEOTIDE SEQUENCE [LARGE SCALE GENOMIC DNA]</scope>
    <source>
        <strain evidence="2">HYR1</strain>
    </source>
</reference>
<protein>
    <submittedName>
        <fullName evidence="2">Uncharacterized protein</fullName>
    </submittedName>
</protein>
<evidence type="ECO:0000313" key="2">
    <source>
        <dbReference type="EMBL" id="RNA10116.1"/>
    </source>
</evidence>
<dbReference type="EMBL" id="REGN01006297">
    <property type="protein sequence ID" value="RNA10116.1"/>
    <property type="molecule type" value="Genomic_DNA"/>
</dbReference>
<evidence type="ECO:0000313" key="3">
    <source>
        <dbReference type="Proteomes" id="UP000276133"/>
    </source>
</evidence>
<organism evidence="2 3">
    <name type="scientific">Brachionus plicatilis</name>
    <name type="common">Marine rotifer</name>
    <name type="synonym">Brachionus muelleri</name>
    <dbReference type="NCBI Taxonomy" id="10195"/>
    <lineage>
        <taxon>Eukaryota</taxon>
        <taxon>Metazoa</taxon>
        <taxon>Spiralia</taxon>
        <taxon>Gnathifera</taxon>
        <taxon>Rotifera</taxon>
        <taxon>Eurotatoria</taxon>
        <taxon>Monogononta</taxon>
        <taxon>Pseudotrocha</taxon>
        <taxon>Ploima</taxon>
        <taxon>Brachionidae</taxon>
        <taxon>Brachionus</taxon>
    </lineage>
</organism>
<accession>A0A3M7QFA5</accession>
<keyword evidence="3" id="KW-1185">Reference proteome</keyword>
<evidence type="ECO:0000256" key="1">
    <source>
        <dbReference type="SAM" id="MobiDB-lite"/>
    </source>
</evidence>